<evidence type="ECO:0000313" key="2">
    <source>
        <dbReference type="Proteomes" id="UP001172386"/>
    </source>
</evidence>
<accession>A0ACC3A6W8</accession>
<gene>
    <name evidence="1" type="ORF">H2198_005030</name>
</gene>
<keyword evidence="2" id="KW-1185">Reference proteome</keyword>
<evidence type="ECO:0000313" key="1">
    <source>
        <dbReference type="EMBL" id="KAJ9656347.1"/>
    </source>
</evidence>
<dbReference type="EMBL" id="JAPDRQ010000079">
    <property type="protein sequence ID" value="KAJ9656347.1"/>
    <property type="molecule type" value="Genomic_DNA"/>
</dbReference>
<sequence length="410" mass="45692">MPSLPDPTIIILDLPPKTFVGINLTSFNSSPNFHGITRLPEGLHFVYTGTDASLSIRHGRWLNIEQPRPSSQSYVLRWNTDLEHLDLLPSDGATARDVLRSVPELQRRGLVDYSTLRSANANLQADQSKTTVDPWPRLTSHVSPRLLSRVLKPAASTDTASQSWSLTSTSSAPGDTEHIPGLSASEAASVLSPSANLDLLPVDLKQTWPDDAIGRDRTEKARDRSWYLGHLISTLSAAGNGTEEVSQRLAAGEVLGELQFTFLMVLTLANYSCLEQWKRLLSVLFTCRTALVEAEAYFVQVVKVLREQLGRVEDVEGGLFEMGDEMGSRWLRQLLRTFRGNVVEMGAQEVKKALEELDVWLGEEYGWEDEKNLLRKGMVQLEDGEMVEVQVDGWDEEEEMGEYAPVIVET</sequence>
<name>A0ACC3A6W8_9EURO</name>
<protein>
    <submittedName>
        <fullName evidence="1">Uncharacterized protein</fullName>
    </submittedName>
</protein>
<proteinExistence type="predicted"/>
<dbReference type="Proteomes" id="UP001172386">
    <property type="component" value="Unassembled WGS sequence"/>
</dbReference>
<reference evidence="1" key="1">
    <citation type="submission" date="2022-10" db="EMBL/GenBank/DDBJ databases">
        <title>Culturing micro-colonial fungi from biological soil crusts in the Mojave desert and describing Neophaeococcomyces mojavensis, and introducing the new genera and species Taxawa tesnikishii.</title>
        <authorList>
            <person name="Kurbessoian T."/>
            <person name="Stajich J.E."/>
        </authorList>
    </citation>
    <scope>NUCLEOTIDE SEQUENCE</scope>
    <source>
        <strain evidence="1">JES_112</strain>
    </source>
</reference>
<organism evidence="1 2">
    <name type="scientific">Neophaeococcomyces mojaviensis</name>
    <dbReference type="NCBI Taxonomy" id="3383035"/>
    <lineage>
        <taxon>Eukaryota</taxon>
        <taxon>Fungi</taxon>
        <taxon>Dikarya</taxon>
        <taxon>Ascomycota</taxon>
        <taxon>Pezizomycotina</taxon>
        <taxon>Eurotiomycetes</taxon>
        <taxon>Chaetothyriomycetidae</taxon>
        <taxon>Chaetothyriales</taxon>
        <taxon>Chaetothyriales incertae sedis</taxon>
        <taxon>Neophaeococcomyces</taxon>
    </lineage>
</organism>
<comment type="caution">
    <text evidence="1">The sequence shown here is derived from an EMBL/GenBank/DDBJ whole genome shotgun (WGS) entry which is preliminary data.</text>
</comment>